<dbReference type="InterPro" id="IPR008969">
    <property type="entry name" value="CarboxyPept-like_regulatory"/>
</dbReference>
<gene>
    <name evidence="1" type="ORF">QVZ41_06970</name>
</gene>
<evidence type="ECO:0000313" key="1">
    <source>
        <dbReference type="EMBL" id="MDO3694586.1"/>
    </source>
</evidence>
<comment type="caution">
    <text evidence="1">The sequence shown here is derived from an EMBL/GenBank/DDBJ whole genome shotgun (WGS) entry which is preliminary data.</text>
</comment>
<reference evidence="1" key="1">
    <citation type="submission" date="2023-07" db="EMBL/GenBank/DDBJ databases">
        <title>Wenyingzhuangia sp. chi5 genome sequencing and assembly.</title>
        <authorList>
            <person name="Park S."/>
        </authorList>
    </citation>
    <scope>NUCLEOTIDE SEQUENCE</scope>
    <source>
        <strain evidence="1">Chi5</strain>
    </source>
</reference>
<dbReference type="EMBL" id="JAUMIT010000002">
    <property type="protein sequence ID" value="MDO3694586.1"/>
    <property type="molecule type" value="Genomic_DNA"/>
</dbReference>
<name>A0ABT8VRI6_9FLAO</name>
<dbReference type="SUPFAM" id="SSF49464">
    <property type="entry name" value="Carboxypeptidase regulatory domain-like"/>
    <property type="match status" value="1"/>
</dbReference>
<evidence type="ECO:0000313" key="2">
    <source>
        <dbReference type="Proteomes" id="UP001168642"/>
    </source>
</evidence>
<organism evidence="1 2">
    <name type="scientific">Wenyingzhuangia gilva</name>
    <dbReference type="NCBI Taxonomy" id="3057677"/>
    <lineage>
        <taxon>Bacteria</taxon>
        <taxon>Pseudomonadati</taxon>
        <taxon>Bacteroidota</taxon>
        <taxon>Flavobacteriia</taxon>
        <taxon>Flavobacteriales</taxon>
        <taxon>Flavobacteriaceae</taxon>
        <taxon>Wenyingzhuangia</taxon>
    </lineage>
</organism>
<proteinExistence type="predicted"/>
<sequence length="249" mass="28517">MFILVVSTVSSSFSQEIKLLKGLVVNDSIDVVDVTVTNKNLKQSTKTNNSGIFELPVRLGDSLMVSAIHINKISLLITQEIIEKEVIEIEVEENVNNMEEVVLNNMLGTSALDFNVGPTTNPDPEKLERIKLQHLTNTDPTRTFQGGNILGLFSLVSKLFKNKNGKKHLSKQEKRVRFEKFKVNFSKEFGTSFFTDDLNISEFQIDEFISYCNKKQSLYDMYSKDEKLELIDFLIKQSKEYKKEMNIEN</sequence>
<protein>
    <recommendedName>
        <fullName evidence="3">Carboxypeptidase-like protein</fullName>
    </recommendedName>
</protein>
<accession>A0ABT8VRI6</accession>
<keyword evidence="2" id="KW-1185">Reference proteome</keyword>
<dbReference type="Proteomes" id="UP001168642">
    <property type="component" value="Unassembled WGS sequence"/>
</dbReference>
<evidence type="ECO:0008006" key="3">
    <source>
        <dbReference type="Google" id="ProtNLM"/>
    </source>
</evidence>